<reference evidence="3 4" key="1">
    <citation type="submission" date="2020-09" db="EMBL/GenBank/DDBJ databases">
        <title>Characterization of Treponema spp. from bovine digital dermatitis in Korea.</title>
        <authorList>
            <person name="Espiritu H.M."/>
            <person name="Cho Y.I."/>
            <person name="Mamuad L."/>
        </authorList>
    </citation>
    <scope>NUCLEOTIDE SEQUENCE [LARGE SCALE GENOMIC DNA]</scope>
    <source>
        <strain evidence="3 4">KS1</strain>
    </source>
</reference>
<comment type="similarity">
    <text evidence="1">Belongs to the transcriptional regulatory Rex family.</text>
</comment>
<comment type="function">
    <text evidence="1">Modulates transcription in response to changes in cellular NADH/NAD(+) redox state.</text>
</comment>
<dbReference type="PANTHER" id="PTHR35786">
    <property type="entry name" value="REDOX-SENSING TRANSCRIPTIONAL REPRESSOR REX"/>
    <property type="match status" value="1"/>
</dbReference>
<dbReference type="GO" id="GO:0003677">
    <property type="term" value="F:DNA binding"/>
    <property type="evidence" value="ECO:0007669"/>
    <property type="project" value="UniProtKB-UniRule"/>
</dbReference>
<evidence type="ECO:0000259" key="2">
    <source>
        <dbReference type="SMART" id="SM00881"/>
    </source>
</evidence>
<evidence type="ECO:0000313" key="4">
    <source>
        <dbReference type="Proteomes" id="UP000593915"/>
    </source>
</evidence>
<dbReference type="EMBL" id="CP061839">
    <property type="protein sequence ID" value="QOW59684.1"/>
    <property type="molecule type" value="Genomic_DNA"/>
</dbReference>
<dbReference type="GO" id="GO:0005737">
    <property type="term" value="C:cytoplasm"/>
    <property type="evidence" value="ECO:0007669"/>
    <property type="project" value="UniProtKB-SubCell"/>
</dbReference>
<keyword evidence="1" id="KW-0238">DNA-binding</keyword>
<dbReference type="InterPro" id="IPR003781">
    <property type="entry name" value="CoA-bd"/>
</dbReference>
<dbReference type="InterPro" id="IPR036388">
    <property type="entry name" value="WH-like_DNA-bd_sf"/>
</dbReference>
<accession>A0A7S6WM39</accession>
<protein>
    <recommendedName>
        <fullName evidence="1">Redox-sensing transcriptional repressor Rex</fullName>
    </recommendedName>
</protein>
<keyword evidence="1" id="KW-0805">Transcription regulation</keyword>
<dbReference type="SUPFAM" id="SSF51735">
    <property type="entry name" value="NAD(P)-binding Rossmann-fold domains"/>
    <property type="match status" value="1"/>
</dbReference>
<dbReference type="Pfam" id="PF06971">
    <property type="entry name" value="Put_DNA-bind_N"/>
    <property type="match status" value="1"/>
</dbReference>
<dbReference type="RefSeq" id="WP_020965669.1">
    <property type="nucleotide sequence ID" value="NZ_CP045670.1"/>
</dbReference>
<dbReference type="Pfam" id="PF02629">
    <property type="entry name" value="CoA_binding"/>
    <property type="match status" value="1"/>
</dbReference>
<dbReference type="GO" id="GO:0003700">
    <property type="term" value="F:DNA-binding transcription factor activity"/>
    <property type="evidence" value="ECO:0007669"/>
    <property type="project" value="UniProtKB-UniRule"/>
</dbReference>
<dbReference type="InterPro" id="IPR036291">
    <property type="entry name" value="NAD(P)-bd_dom_sf"/>
</dbReference>
<keyword evidence="1" id="KW-0804">Transcription</keyword>
<keyword evidence="1" id="KW-0963">Cytoplasm</keyword>
<dbReference type="AlphaFoldDB" id="A0A7S6WM39"/>
<proteinExistence type="inferred from homology"/>
<comment type="subcellular location">
    <subcellularLocation>
        <location evidence="1">Cytoplasm</location>
    </subcellularLocation>
</comment>
<dbReference type="NCBIfam" id="NF003995">
    <property type="entry name" value="PRK05472.2-4"/>
    <property type="match status" value="1"/>
</dbReference>
<dbReference type="GeneID" id="301090388"/>
<evidence type="ECO:0000256" key="1">
    <source>
        <dbReference type="HAMAP-Rule" id="MF_01131"/>
    </source>
</evidence>
<dbReference type="Gene3D" id="1.10.10.10">
    <property type="entry name" value="Winged helix-like DNA-binding domain superfamily/Winged helix DNA-binding domain"/>
    <property type="match status" value="1"/>
</dbReference>
<name>A0A7S6WM39_9SPIR</name>
<dbReference type="NCBIfam" id="NF003996">
    <property type="entry name" value="PRK05472.2-5"/>
    <property type="match status" value="1"/>
</dbReference>
<dbReference type="InterPro" id="IPR009718">
    <property type="entry name" value="Rex_DNA-bd_C_dom"/>
</dbReference>
<dbReference type="SUPFAM" id="SSF46785">
    <property type="entry name" value="Winged helix' DNA-binding domain"/>
    <property type="match status" value="1"/>
</dbReference>
<dbReference type="GO" id="GO:0045892">
    <property type="term" value="P:negative regulation of DNA-templated transcription"/>
    <property type="evidence" value="ECO:0007669"/>
    <property type="project" value="InterPro"/>
</dbReference>
<sequence length="214" mass="23583">MAKQKILAAPSIRRLPSYLHLIKDAKERGLDYISGTVIAEELQLEPIQVRKDLTITGIVGVPKRGYPVDPLITAIEEFLGWNRENTAFLIGVGNLGTALSGYQGFREHGLNICAAFDSDKKKIGKAFHGVPVFNLSQLSEKMTEYKPVIAILTVPSEYAQEAADKLVEAGIKAVWNFTNVKINVPDDVLVQKEDLSSGYAMLGVMINKRQNSLK</sequence>
<dbReference type="Gene3D" id="3.40.50.720">
    <property type="entry name" value="NAD(P)-binding Rossmann-like Domain"/>
    <property type="match status" value="1"/>
</dbReference>
<dbReference type="InterPro" id="IPR022876">
    <property type="entry name" value="Tscrpt_rep_Rex"/>
</dbReference>
<evidence type="ECO:0000313" key="3">
    <source>
        <dbReference type="EMBL" id="QOW59684.1"/>
    </source>
</evidence>
<keyword evidence="1" id="KW-0678">Repressor</keyword>
<organism evidence="3 4">
    <name type="scientific">Treponema pedis</name>
    <dbReference type="NCBI Taxonomy" id="409322"/>
    <lineage>
        <taxon>Bacteria</taxon>
        <taxon>Pseudomonadati</taxon>
        <taxon>Spirochaetota</taxon>
        <taxon>Spirochaetia</taxon>
        <taxon>Spirochaetales</taxon>
        <taxon>Treponemataceae</taxon>
        <taxon>Treponema</taxon>
    </lineage>
</organism>
<dbReference type="PANTHER" id="PTHR35786:SF1">
    <property type="entry name" value="REDOX-SENSING TRANSCRIPTIONAL REPRESSOR REX 1"/>
    <property type="match status" value="1"/>
</dbReference>
<dbReference type="SMART" id="SM00881">
    <property type="entry name" value="CoA_binding"/>
    <property type="match status" value="1"/>
</dbReference>
<gene>
    <name evidence="1" type="primary">rex</name>
    <name evidence="3" type="ORF">IFE08_07290</name>
</gene>
<dbReference type="NCBIfam" id="NF003994">
    <property type="entry name" value="PRK05472.2-3"/>
    <property type="match status" value="1"/>
</dbReference>
<dbReference type="Proteomes" id="UP000593915">
    <property type="component" value="Chromosome"/>
</dbReference>
<dbReference type="InterPro" id="IPR036390">
    <property type="entry name" value="WH_DNA-bd_sf"/>
</dbReference>
<feature type="DNA-binding region" description="H-T-H motif" evidence="1">
    <location>
        <begin position="17"/>
        <end position="56"/>
    </location>
</feature>
<feature type="domain" description="CoA-binding" evidence="2">
    <location>
        <begin position="80"/>
        <end position="181"/>
    </location>
</feature>
<dbReference type="HAMAP" id="MF_01131">
    <property type="entry name" value="Rex"/>
    <property type="match status" value="1"/>
</dbReference>
<comment type="subunit">
    <text evidence="1">Homodimer.</text>
</comment>
<dbReference type="GO" id="GO:0051775">
    <property type="term" value="P:response to redox state"/>
    <property type="evidence" value="ECO:0007669"/>
    <property type="project" value="InterPro"/>
</dbReference>
<keyword evidence="1" id="KW-0520">NAD</keyword>
<feature type="binding site" evidence="1">
    <location>
        <begin position="91"/>
        <end position="96"/>
    </location>
    <ligand>
        <name>NAD(+)</name>
        <dbReference type="ChEBI" id="CHEBI:57540"/>
    </ligand>
</feature>